<dbReference type="PANTHER" id="PTHR23115">
    <property type="entry name" value="TRANSLATION FACTOR"/>
    <property type="match status" value="1"/>
</dbReference>
<feature type="compositionally biased region" description="Polar residues" evidence="13">
    <location>
        <begin position="368"/>
        <end position="389"/>
    </location>
</feature>
<dbReference type="InterPro" id="IPR004160">
    <property type="entry name" value="Transl_elong_EFTu/EF1A_C"/>
</dbReference>
<dbReference type="GO" id="GO:0002184">
    <property type="term" value="P:cytoplasmic translational termination"/>
    <property type="evidence" value="ECO:0007669"/>
    <property type="project" value="UniProtKB-ARBA"/>
</dbReference>
<evidence type="ECO:0000256" key="12">
    <source>
        <dbReference type="ARBA" id="ARBA00074866"/>
    </source>
</evidence>
<feature type="compositionally biased region" description="Polar residues" evidence="13">
    <location>
        <begin position="254"/>
        <end position="271"/>
    </location>
</feature>
<dbReference type="InterPro" id="IPR031157">
    <property type="entry name" value="G_TR_CS"/>
</dbReference>
<protein>
    <recommendedName>
        <fullName evidence="12">Elongation factor 1 alpha-like protein</fullName>
    </recommendedName>
</protein>
<feature type="region of interest" description="Disordered" evidence="13">
    <location>
        <begin position="1"/>
        <end position="31"/>
    </location>
</feature>
<dbReference type="Pfam" id="PF08938">
    <property type="entry name" value="HBS1_N"/>
    <property type="match status" value="1"/>
</dbReference>
<feature type="domain" description="Tr-type G" evidence="14">
    <location>
        <begin position="420"/>
        <end position="642"/>
    </location>
</feature>
<keyword evidence="3" id="KW-0963">Cytoplasm</keyword>
<feature type="compositionally biased region" description="Basic and acidic residues" evidence="13">
    <location>
        <begin position="213"/>
        <end position="223"/>
    </location>
</feature>
<keyword evidence="7" id="KW-0810">Translation regulation</keyword>
<dbReference type="GO" id="GO:1990533">
    <property type="term" value="C:Dom34-Hbs1 complex"/>
    <property type="evidence" value="ECO:0007669"/>
    <property type="project" value="UniProtKB-ARBA"/>
</dbReference>
<evidence type="ECO:0000313" key="16">
    <source>
        <dbReference type="Proteomes" id="UP000078544"/>
    </source>
</evidence>
<dbReference type="STRING" id="1081109.A0A162IQ44"/>
<evidence type="ECO:0000256" key="6">
    <source>
        <dbReference type="ARBA" id="ARBA00022801"/>
    </source>
</evidence>
<dbReference type="Proteomes" id="UP000078544">
    <property type="component" value="Unassembled WGS sequence"/>
</dbReference>
<comment type="subunit">
    <text evidence="11">Component of the Dom34-Hbs1 complex, also named Pelota-HBS1L complex, composed of dom34 and hbs1.</text>
</comment>
<dbReference type="InterPro" id="IPR050100">
    <property type="entry name" value="TRAFAC_GTPase_members"/>
</dbReference>
<feature type="compositionally biased region" description="Acidic residues" evidence="13">
    <location>
        <begin position="7"/>
        <end position="27"/>
    </location>
</feature>
<dbReference type="EMBL" id="AZGY01000007">
    <property type="protein sequence ID" value="KZZ96673.1"/>
    <property type="molecule type" value="Genomic_DNA"/>
</dbReference>
<dbReference type="GO" id="GO:0005829">
    <property type="term" value="C:cytosol"/>
    <property type="evidence" value="ECO:0007669"/>
    <property type="project" value="GOC"/>
</dbReference>
<feature type="compositionally biased region" description="Low complexity" evidence="13">
    <location>
        <begin position="175"/>
        <end position="187"/>
    </location>
</feature>
<keyword evidence="16" id="KW-1185">Reference proteome</keyword>
<dbReference type="CDD" id="cd16267">
    <property type="entry name" value="HBS1-like_II"/>
    <property type="match status" value="1"/>
</dbReference>
<feature type="compositionally biased region" description="Basic and acidic residues" evidence="13">
    <location>
        <begin position="192"/>
        <end position="201"/>
    </location>
</feature>
<evidence type="ECO:0000256" key="7">
    <source>
        <dbReference type="ARBA" id="ARBA00022845"/>
    </source>
</evidence>
<dbReference type="PROSITE" id="PS51722">
    <property type="entry name" value="G_TR_2"/>
    <property type="match status" value="1"/>
</dbReference>
<keyword evidence="4" id="KW-0547">Nucleotide-binding</keyword>
<reference evidence="15 16" key="1">
    <citation type="journal article" date="2016" name="Genome Biol. Evol.">
        <title>Divergent and convergent evolution of fungal pathogenicity.</title>
        <authorList>
            <person name="Shang Y."/>
            <person name="Xiao G."/>
            <person name="Zheng P."/>
            <person name="Cen K."/>
            <person name="Zhan S."/>
            <person name="Wang C."/>
        </authorList>
    </citation>
    <scope>NUCLEOTIDE SEQUENCE [LARGE SCALE GENOMIC DNA]</scope>
    <source>
        <strain evidence="15 16">RCEF 2490</strain>
    </source>
</reference>
<evidence type="ECO:0000256" key="13">
    <source>
        <dbReference type="SAM" id="MobiDB-lite"/>
    </source>
</evidence>
<dbReference type="SUPFAM" id="SSF50465">
    <property type="entry name" value="EF-Tu/eEF-1alpha/eIF2-gamma C-terminal domain"/>
    <property type="match status" value="1"/>
</dbReference>
<evidence type="ECO:0000256" key="2">
    <source>
        <dbReference type="ARBA" id="ARBA00007249"/>
    </source>
</evidence>
<keyword evidence="5 15" id="KW-0251">Elongation factor</keyword>
<evidence type="ECO:0000256" key="4">
    <source>
        <dbReference type="ARBA" id="ARBA00022741"/>
    </source>
</evidence>
<evidence type="ECO:0000259" key="14">
    <source>
        <dbReference type="PROSITE" id="PS51722"/>
    </source>
</evidence>
<dbReference type="FunFam" id="2.40.30.10:FF:000020">
    <property type="entry name" value="Translation elongation factor EF-1"/>
    <property type="match status" value="1"/>
</dbReference>
<keyword evidence="8" id="KW-0648">Protein biosynthesis</keyword>
<dbReference type="Pfam" id="PF03144">
    <property type="entry name" value="GTP_EFTU_D2"/>
    <property type="match status" value="1"/>
</dbReference>
<dbReference type="InterPro" id="IPR009001">
    <property type="entry name" value="Transl_elong_EF1A/Init_IF2_C"/>
</dbReference>
<organism evidence="15 16">
    <name type="scientific">Moelleriella libera RCEF 2490</name>
    <dbReference type="NCBI Taxonomy" id="1081109"/>
    <lineage>
        <taxon>Eukaryota</taxon>
        <taxon>Fungi</taxon>
        <taxon>Dikarya</taxon>
        <taxon>Ascomycota</taxon>
        <taxon>Pezizomycotina</taxon>
        <taxon>Sordariomycetes</taxon>
        <taxon>Hypocreomycetidae</taxon>
        <taxon>Hypocreales</taxon>
        <taxon>Clavicipitaceae</taxon>
        <taxon>Moelleriella</taxon>
    </lineage>
</organism>
<dbReference type="Pfam" id="PF03143">
    <property type="entry name" value="GTP_EFTU_D3"/>
    <property type="match status" value="1"/>
</dbReference>
<dbReference type="CDD" id="cd01883">
    <property type="entry name" value="EF1_alpha"/>
    <property type="match status" value="1"/>
</dbReference>
<dbReference type="InterPro" id="IPR015033">
    <property type="entry name" value="HBS1-like_N"/>
</dbReference>
<dbReference type="SUPFAM" id="SSF52540">
    <property type="entry name" value="P-loop containing nucleoside triphosphate hydrolases"/>
    <property type="match status" value="1"/>
</dbReference>
<evidence type="ECO:0000313" key="15">
    <source>
        <dbReference type="EMBL" id="KZZ96673.1"/>
    </source>
</evidence>
<dbReference type="FunFam" id="3.40.50.300:FF:000204">
    <property type="entry name" value="Translation elongation factor Tu"/>
    <property type="match status" value="1"/>
</dbReference>
<feature type="region of interest" description="Disordered" evidence="13">
    <location>
        <begin position="153"/>
        <end position="274"/>
    </location>
</feature>
<evidence type="ECO:0000256" key="11">
    <source>
        <dbReference type="ARBA" id="ARBA00063537"/>
    </source>
</evidence>
<dbReference type="SUPFAM" id="SSF50447">
    <property type="entry name" value="Translation proteins"/>
    <property type="match status" value="1"/>
</dbReference>
<keyword evidence="9" id="KW-0342">GTP-binding</keyword>
<dbReference type="GO" id="GO:0003924">
    <property type="term" value="F:GTPase activity"/>
    <property type="evidence" value="ECO:0007669"/>
    <property type="project" value="InterPro"/>
</dbReference>
<dbReference type="InterPro" id="IPR004161">
    <property type="entry name" value="EFTu-like_2"/>
</dbReference>
<accession>A0A162IQ44</accession>
<dbReference type="PROSITE" id="PS00301">
    <property type="entry name" value="G_TR_1"/>
    <property type="match status" value="1"/>
</dbReference>
<keyword evidence="6" id="KW-0378">Hydrolase</keyword>
<evidence type="ECO:0000256" key="9">
    <source>
        <dbReference type="ARBA" id="ARBA00023134"/>
    </source>
</evidence>
<evidence type="ECO:0000256" key="3">
    <source>
        <dbReference type="ARBA" id="ARBA00022490"/>
    </source>
</evidence>
<dbReference type="InterPro" id="IPR000795">
    <property type="entry name" value="T_Tr_GTP-bd_dom"/>
</dbReference>
<dbReference type="GO" id="GO:0005525">
    <property type="term" value="F:GTP binding"/>
    <property type="evidence" value="ECO:0007669"/>
    <property type="project" value="UniProtKB-KW"/>
</dbReference>
<evidence type="ECO:0000256" key="1">
    <source>
        <dbReference type="ARBA" id="ARBA00004496"/>
    </source>
</evidence>
<dbReference type="Gene3D" id="2.40.30.10">
    <property type="entry name" value="Translation factors"/>
    <property type="match status" value="2"/>
</dbReference>
<dbReference type="NCBIfam" id="TIGR00231">
    <property type="entry name" value="small_GTP"/>
    <property type="match status" value="1"/>
</dbReference>
<proteinExistence type="inferred from homology"/>
<evidence type="ECO:0000256" key="10">
    <source>
        <dbReference type="ARBA" id="ARBA00049117"/>
    </source>
</evidence>
<dbReference type="Gene3D" id="3.40.50.300">
    <property type="entry name" value="P-loop containing nucleotide triphosphate hydrolases"/>
    <property type="match status" value="1"/>
</dbReference>
<feature type="region of interest" description="Disordered" evidence="13">
    <location>
        <begin position="361"/>
        <end position="389"/>
    </location>
</feature>
<comment type="similarity">
    <text evidence="2">Belongs to the TRAFAC class translation factor GTPase superfamily. Classic translation factor GTPase family. EF-Tu/EF-1A subfamily.</text>
</comment>
<dbReference type="InterPro" id="IPR027417">
    <property type="entry name" value="P-loop_NTPase"/>
</dbReference>
<dbReference type="OrthoDB" id="342024at2759"/>
<evidence type="ECO:0000256" key="8">
    <source>
        <dbReference type="ARBA" id="ARBA00022917"/>
    </source>
</evidence>
<dbReference type="PRINTS" id="PR00315">
    <property type="entry name" value="ELONGATNFCT"/>
</dbReference>
<dbReference type="GO" id="GO:0003746">
    <property type="term" value="F:translation elongation factor activity"/>
    <property type="evidence" value="ECO:0007669"/>
    <property type="project" value="UniProtKB-KW"/>
</dbReference>
<dbReference type="InterPro" id="IPR009000">
    <property type="entry name" value="Transl_B-barrel_sf"/>
</dbReference>
<name>A0A162IQ44_9HYPO</name>
<dbReference type="InterPro" id="IPR005225">
    <property type="entry name" value="Small_GTP-bd"/>
</dbReference>
<dbReference type="Pfam" id="PF00009">
    <property type="entry name" value="GTP_EFTU"/>
    <property type="match status" value="1"/>
</dbReference>
<comment type="subcellular location">
    <subcellularLocation>
        <location evidence="1">Cytoplasm</location>
    </subcellularLocation>
</comment>
<sequence>MAPADRYDEDDLYDENDDEVDEEEEMSAEDKVAMQRGTELVKKSLGANANKVTVKQIQDALWHYYYDVDKSVAYLSKTFIVPPPQITSKKAPESKLNEFSFSPSLGLFARCTGAGDEAIRRGLSGGSHTLLSARSGTFLQVAFRDMPWLNTPRDRHGRFEAPRPLPGGLLGGADGPPKMSKLQALAAARRKKMDEKGDHGRNLQAESGIKRLSITDELRREDSAAPPTSAKRQRGSGASSPKAPSIHDPKSSHGESQSPNILRKTSGNEMNGVSPATLPRILAQTLDGEVDHDVAAAQALNSTPSAFAKAIFNPTPDSRQANRPEFFALPYASSSSFVPEPFSGPSPDDVVLAAQAKAGKKNVAATKPASSTPKKSLKSNTASSGSDVVNGMSNLKVSDVPPPKNKGLNVVQEYKASDSKKSISFVVVGHVDAGKSTLMGRLLLELKQVQERTVDKYRRQAEKSGKQSFALAWVMDQRTEERERGVTIDVATNHFETPTTKFTILDAPGHRDFVPNMIAGASQADFAILVIDANTGAYEKGLKGQTREHVLLLRSLGVQRLIVAVNKLDMIGWSQGRFDEISQQVSGFLTGLGFQSKLVSFIPISGLNGDNIAGKTEDAAAGWYKGPTLIEALEESEASSARQLTKPFRMSISEVFRSQQQGATTLAGRVDSGNVQIGDAVMVQPSGESTFVKSIVMDSESREWAVAGQSISIALTDIDPIHIRIGDILCGTTDPISVGDTFTIKAMAFEHLMPMPIDLHRGRLHAAGQIQAIPATLNKASGAVIRKKPKVVQPGEVARAIIKLNTKVPLEQGQRVVLRSGGETIAAGLLD</sequence>
<comment type="caution">
    <text evidence="15">The sequence shown here is derived from an EMBL/GenBank/DDBJ whole genome shotgun (WGS) entry which is preliminary data.</text>
</comment>
<gene>
    <name evidence="15" type="ORF">AAL_03902</name>
</gene>
<comment type="catalytic activity">
    <reaction evidence="10">
        <text>GTP + H2O = GDP + phosphate + H(+)</text>
        <dbReference type="Rhea" id="RHEA:19669"/>
        <dbReference type="ChEBI" id="CHEBI:15377"/>
        <dbReference type="ChEBI" id="CHEBI:15378"/>
        <dbReference type="ChEBI" id="CHEBI:37565"/>
        <dbReference type="ChEBI" id="CHEBI:43474"/>
        <dbReference type="ChEBI" id="CHEBI:58189"/>
    </reaction>
    <physiologicalReaction direction="left-to-right" evidence="10">
        <dbReference type="Rhea" id="RHEA:19670"/>
    </physiologicalReaction>
</comment>
<evidence type="ECO:0000256" key="5">
    <source>
        <dbReference type="ARBA" id="ARBA00022768"/>
    </source>
</evidence>
<dbReference type="GO" id="GO:0006417">
    <property type="term" value="P:regulation of translation"/>
    <property type="evidence" value="ECO:0007669"/>
    <property type="project" value="UniProtKB-KW"/>
</dbReference>
<dbReference type="AlphaFoldDB" id="A0A162IQ44"/>